<dbReference type="PROSITE" id="PS50994">
    <property type="entry name" value="INTEGRASE"/>
    <property type="match status" value="1"/>
</dbReference>
<evidence type="ECO:0000313" key="2">
    <source>
        <dbReference type="EMBL" id="SDS78742.1"/>
    </source>
</evidence>
<keyword evidence="3" id="KW-1185">Reference proteome</keyword>
<dbReference type="RefSeq" id="WP_019194845.1">
    <property type="nucleotide sequence ID" value="NZ_LT629765.1"/>
</dbReference>
<dbReference type="InterPro" id="IPR012337">
    <property type="entry name" value="RNaseH-like_sf"/>
</dbReference>
<gene>
    <name evidence="2" type="ORF">SAMN04488539_2393</name>
</gene>
<dbReference type="GO" id="GO:0003676">
    <property type="term" value="F:nucleic acid binding"/>
    <property type="evidence" value="ECO:0007669"/>
    <property type="project" value="InterPro"/>
</dbReference>
<name>A0A1H1V1W7_9CORY</name>
<sequence length="250" mass="28049">MRYSMLTTVLLDTTAQHVTFAVDRFIDAASVVELLDLAVLDRGAPKVLRMDNCPEFIAPKLQDWAEEHKCAQAFIPPSQPWHNGFVESLHNRMRDEVLEDNLFDDVEQARQIIGFWSKRYNDTHPHSSLGYMSPNRLAAQWRKENTTAATQATRSQSSAHTTSKASALSTVLFAQPISAGILLIDRPFRRRYLISAHSSTEITHPILLVGYFSTVANKGIAVAASHNHKALVVSHRYTTLTEATEIFVSF</sequence>
<evidence type="ECO:0000259" key="1">
    <source>
        <dbReference type="PROSITE" id="PS50994"/>
    </source>
</evidence>
<dbReference type="InterPro" id="IPR001584">
    <property type="entry name" value="Integrase_cat-core"/>
</dbReference>
<dbReference type="EMBL" id="LT629765">
    <property type="protein sequence ID" value="SDS78742.1"/>
    <property type="molecule type" value="Genomic_DNA"/>
</dbReference>
<reference evidence="2 3" key="1">
    <citation type="submission" date="2016-10" db="EMBL/GenBank/DDBJ databases">
        <authorList>
            <person name="de Groot N.N."/>
        </authorList>
    </citation>
    <scope>NUCLEOTIDE SEQUENCE [LARGE SCALE GENOMIC DNA]</scope>
    <source>
        <strain evidence="2 3">DSM 45434</strain>
    </source>
</reference>
<dbReference type="Pfam" id="PF13683">
    <property type="entry name" value="rve_3"/>
    <property type="match status" value="1"/>
</dbReference>
<dbReference type="Proteomes" id="UP000182237">
    <property type="component" value="Chromosome I"/>
</dbReference>
<accession>A0A1H1V1W7</accession>
<dbReference type="SUPFAM" id="SSF53098">
    <property type="entry name" value="Ribonuclease H-like"/>
    <property type="match status" value="1"/>
</dbReference>
<dbReference type="AlphaFoldDB" id="A0A1H1V1W7"/>
<dbReference type="GO" id="GO:0015074">
    <property type="term" value="P:DNA integration"/>
    <property type="evidence" value="ECO:0007669"/>
    <property type="project" value="InterPro"/>
</dbReference>
<dbReference type="PANTHER" id="PTHR47515">
    <property type="entry name" value="LOW CALCIUM RESPONSE LOCUS PROTEIN T"/>
    <property type="match status" value="1"/>
</dbReference>
<dbReference type="Gene3D" id="3.30.420.10">
    <property type="entry name" value="Ribonuclease H-like superfamily/Ribonuclease H"/>
    <property type="match status" value="1"/>
</dbReference>
<organism evidence="2 3">
    <name type="scientific">Corynebacterium timonense</name>
    <dbReference type="NCBI Taxonomy" id="441500"/>
    <lineage>
        <taxon>Bacteria</taxon>
        <taxon>Bacillati</taxon>
        <taxon>Actinomycetota</taxon>
        <taxon>Actinomycetes</taxon>
        <taxon>Mycobacteriales</taxon>
        <taxon>Corynebacteriaceae</taxon>
        <taxon>Corynebacterium</taxon>
    </lineage>
</organism>
<proteinExistence type="predicted"/>
<dbReference type="PANTHER" id="PTHR47515:SF1">
    <property type="entry name" value="BLR2054 PROTEIN"/>
    <property type="match status" value="1"/>
</dbReference>
<feature type="domain" description="Integrase catalytic" evidence="1">
    <location>
        <begin position="1"/>
        <end position="142"/>
    </location>
</feature>
<dbReference type="InterPro" id="IPR036397">
    <property type="entry name" value="RNaseH_sf"/>
</dbReference>
<protein>
    <submittedName>
        <fullName evidence="2">Integrase core domain-containing protein</fullName>
    </submittedName>
</protein>
<dbReference type="OrthoDB" id="568335at2"/>
<evidence type="ECO:0000313" key="3">
    <source>
        <dbReference type="Proteomes" id="UP000182237"/>
    </source>
</evidence>